<feature type="region of interest" description="Disordered" evidence="1">
    <location>
        <begin position="231"/>
        <end position="263"/>
    </location>
</feature>
<evidence type="ECO:0000256" key="2">
    <source>
        <dbReference type="SAM" id="Phobius"/>
    </source>
</evidence>
<evidence type="ECO:0008006" key="5">
    <source>
        <dbReference type="Google" id="ProtNLM"/>
    </source>
</evidence>
<keyword evidence="2" id="KW-1133">Transmembrane helix</keyword>
<protein>
    <recommendedName>
        <fullName evidence="5">ZCF37</fullName>
    </recommendedName>
</protein>
<name>A0AAV5K801_9ROSI</name>
<dbReference type="InterPro" id="IPR045880">
    <property type="entry name" value="ZCF37"/>
</dbReference>
<reference evidence="3 4" key="1">
    <citation type="journal article" date="2021" name="Commun. Biol.">
        <title>The genome of Shorea leprosula (Dipterocarpaceae) highlights the ecological relevance of drought in aseasonal tropical rainforests.</title>
        <authorList>
            <person name="Ng K.K.S."/>
            <person name="Kobayashi M.J."/>
            <person name="Fawcett J.A."/>
            <person name="Hatakeyama M."/>
            <person name="Paape T."/>
            <person name="Ng C.H."/>
            <person name="Ang C.C."/>
            <person name="Tnah L.H."/>
            <person name="Lee C.T."/>
            <person name="Nishiyama T."/>
            <person name="Sese J."/>
            <person name="O'Brien M.J."/>
            <person name="Copetti D."/>
            <person name="Mohd Noor M.I."/>
            <person name="Ong R.C."/>
            <person name="Putra M."/>
            <person name="Sireger I.Z."/>
            <person name="Indrioko S."/>
            <person name="Kosugi Y."/>
            <person name="Izuno A."/>
            <person name="Isagi Y."/>
            <person name="Lee S.L."/>
            <person name="Shimizu K.K."/>
        </authorList>
    </citation>
    <scope>NUCLEOTIDE SEQUENCE [LARGE SCALE GENOMIC DNA]</scope>
    <source>
        <strain evidence="3">214</strain>
    </source>
</reference>
<keyword evidence="2" id="KW-0812">Transmembrane</keyword>
<evidence type="ECO:0000313" key="3">
    <source>
        <dbReference type="EMBL" id="GKV20062.1"/>
    </source>
</evidence>
<organism evidence="3 4">
    <name type="scientific">Rubroshorea leprosula</name>
    <dbReference type="NCBI Taxonomy" id="152421"/>
    <lineage>
        <taxon>Eukaryota</taxon>
        <taxon>Viridiplantae</taxon>
        <taxon>Streptophyta</taxon>
        <taxon>Embryophyta</taxon>
        <taxon>Tracheophyta</taxon>
        <taxon>Spermatophyta</taxon>
        <taxon>Magnoliopsida</taxon>
        <taxon>eudicotyledons</taxon>
        <taxon>Gunneridae</taxon>
        <taxon>Pentapetalae</taxon>
        <taxon>rosids</taxon>
        <taxon>malvids</taxon>
        <taxon>Malvales</taxon>
        <taxon>Dipterocarpaceae</taxon>
        <taxon>Rubroshorea</taxon>
    </lineage>
</organism>
<proteinExistence type="predicted"/>
<evidence type="ECO:0000256" key="1">
    <source>
        <dbReference type="SAM" id="MobiDB-lite"/>
    </source>
</evidence>
<evidence type="ECO:0000313" key="4">
    <source>
        <dbReference type="Proteomes" id="UP001054252"/>
    </source>
</evidence>
<sequence>MLNPFTCSTCGFHHQEEDGEPSSCSVSTPKKSKRSNLDKSHNSNSKNPYSNCGLDKFSALLAELEEKREKIYSQMGSQDISFVCFVYKNSNDCVPVVVRSKEKREKEKLGETKAKSPRPVARTPQSEILEEFPTTAAGGNRVKLVKIDSDIKKKKNSSWITKLRRWRRPSYYFPAVIVMILLLLVFFGRLAVTLCTCLFWCMIHTLKRDGSNVRRVTKKKDYVRKLSENKLVGDGFSSPTDKKAGAVGDKSSKRAGHRQSRGR</sequence>
<dbReference type="Proteomes" id="UP001054252">
    <property type="component" value="Unassembled WGS sequence"/>
</dbReference>
<keyword evidence="4" id="KW-1185">Reference proteome</keyword>
<feature type="region of interest" description="Disordered" evidence="1">
    <location>
        <begin position="15"/>
        <end position="49"/>
    </location>
</feature>
<keyword evidence="2" id="KW-0472">Membrane</keyword>
<dbReference type="PANTHER" id="PTHR35275">
    <property type="entry name" value="ZCF37"/>
    <property type="match status" value="1"/>
</dbReference>
<dbReference type="PANTHER" id="PTHR35275:SF1">
    <property type="entry name" value="OS07G0585900 PROTEIN"/>
    <property type="match status" value="1"/>
</dbReference>
<accession>A0AAV5K801</accession>
<dbReference type="AlphaFoldDB" id="A0AAV5K801"/>
<dbReference type="EMBL" id="BPVZ01000054">
    <property type="protein sequence ID" value="GKV20062.1"/>
    <property type="molecule type" value="Genomic_DNA"/>
</dbReference>
<comment type="caution">
    <text evidence="3">The sequence shown here is derived from an EMBL/GenBank/DDBJ whole genome shotgun (WGS) entry which is preliminary data.</text>
</comment>
<feature type="transmembrane region" description="Helical" evidence="2">
    <location>
        <begin position="171"/>
        <end position="192"/>
    </location>
</feature>
<feature type="compositionally biased region" description="Basic residues" evidence="1">
    <location>
        <begin position="253"/>
        <end position="263"/>
    </location>
</feature>
<gene>
    <name evidence="3" type="ORF">SLEP1_g30235</name>
</gene>